<accession>A0ABW8JKI6</accession>
<evidence type="ECO:0000313" key="2">
    <source>
        <dbReference type="Proteomes" id="UP001620461"/>
    </source>
</evidence>
<name>A0ABW8JKI6_9GAMM</name>
<dbReference type="RefSeq" id="WP_404548411.1">
    <property type="nucleotide sequence ID" value="NZ_JADIKJ010000016.1"/>
</dbReference>
<reference evidence="1 2" key="1">
    <citation type="submission" date="2020-10" db="EMBL/GenBank/DDBJ databases">
        <title>Phylogeny of dyella-like bacteria.</title>
        <authorList>
            <person name="Fu J."/>
        </authorList>
    </citation>
    <scope>NUCLEOTIDE SEQUENCE [LARGE SCALE GENOMIC DNA]</scope>
    <source>
        <strain evidence="1 2">JP1</strain>
    </source>
</reference>
<evidence type="ECO:0000313" key="1">
    <source>
        <dbReference type="EMBL" id="MFK2901605.1"/>
    </source>
</evidence>
<proteinExistence type="predicted"/>
<dbReference type="EMBL" id="JADIKJ010000016">
    <property type="protein sequence ID" value="MFK2901605.1"/>
    <property type="molecule type" value="Genomic_DNA"/>
</dbReference>
<organism evidence="1 2">
    <name type="scientific">Dyella jejuensis</name>
    <dbReference type="NCBI Taxonomy" id="1432009"/>
    <lineage>
        <taxon>Bacteria</taxon>
        <taxon>Pseudomonadati</taxon>
        <taxon>Pseudomonadota</taxon>
        <taxon>Gammaproteobacteria</taxon>
        <taxon>Lysobacterales</taxon>
        <taxon>Rhodanobacteraceae</taxon>
        <taxon>Dyella</taxon>
    </lineage>
</organism>
<comment type="caution">
    <text evidence="1">The sequence shown here is derived from an EMBL/GenBank/DDBJ whole genome shotgun (WGS) entry which is preliminary data.</text>
</comment>
<sequence length="609" mass="66429">MSKRIVGAVAAKAHLAPGAYLSKSLPPPRCFALAPLYDHLVTRHVEIKFLNDDGTLGDATLPAFFAAVDVELWARQFLGDLDHFLAALNPAEREGQSERAMLARAIDSKQAIVSGIVGQLQSVFDCSACETDPDYQQALQAARATLVQQLQLGLSKGYDLPVIVQHDVASTARPGESEVCMQIPAPLRTYPALPSVVEQTAVASFDPPNGLRQLSLWTYRLGLAHEFAPQDTLRVTTEFNLQRGVSRRQIPASGPDLFSAMAQYMAVAEKLRKLLSVPPEPKSGERAFYVNASQTFADLVAAVAKQWRIRPPHKSASLPENDFVAGISHTFGLRVAYSKSRQAIESVSLTREPPTAGAEKEWPELEVLLEDGRRVPFLAQTPDPSSLAAVYVPANGSEVPAFARQTFQLAWSGLNVSTFQNARSRMSIVRNESLLYDPLCPENATPRTNPVFLLRTAEEVAGNSVAPLIERNDAQDMEGANLHEALESAFQSLFPSDSLLATAPVTCQLDYCYELAFGDGLPDGNAPGRVRMPVVFYPDKPLPGMARALANAGQEWIDSYQPAHEGAGWILNIVLHSGLEPAMHPLIKADVFYRIEEQPPRTHAGARVQ</sequence>
<dbReference type="Proteomes" id="UP001620461">
    <property type="component" value="Unassembled WGS sequence"/>
</dbReference>
<keyword evidence="2" id="KW-1185">Reference proteome</keyword>
<protein>
    <submittedName>
        <fullName evidence="1">Uncharacterized protein</fullName>
    </submittedName>
</protein>
<gene>
    <name evidence="1" type="ORF">ISP15_14780</name>
</gene>